<keyword evidence="2" id="KW-0472">Membrane</keyword>
<name>A0A7S2U6L4_9STRA</name>
<dbReference type="EMBL" id="HBHQ01001160">
    <property type="protein sequence ID" value="CAD9808914.1"/>
    <property type="molecule type" value="Transcribed_RNA"/>
</dbReference>
<keyword evidence="2" id="KW-1133">Transmembrane helix</keyword>
<feature type="transmembrane region" description="Helical" evidence="2">
    <location>
        <begin position="124"/>
        <end position="142"/>
    </location>
</feature>
<evidence type="ECO:0000256" key="1">
    <source>
        <dbReference type="SAM" id="MobiDB-lite"/>
    </source>
</evidence>
<proteinExistence type="predicted"/>
<feature type="transmembrane region" description="Helical" evidence="2">
    <location>
        <begin position="96"/>
        <end position="118"/>
    </location>
</feature>
<feature type="transmembrane region" description="Helical" evidence="2">
    <location>
        <begin position="12"/>
        <end position="30"/>
    </location>
</feature>
<accession>A0A7S2U6L4</accession>
<reference evidence="3" key="1">
    <citation type="submission" date="2021-01" db="EMBL/GenBank/DDBJ databases">
        <authorList>
            <person name="Corre E."/>
            <person name="Pelletier E."/>
            <person name="Niang G."/>
            <person name="Scheremetjew M."/>
            <person name="Finn R."/>
            <person name="Kale V."/>
            <person name="Holt S."/>
            <person name="Cochrane G."/>
            <person name="Meng A."/>
            <person name="Brown T."/>
            <person name="Cohen L."/>
        </authorList>
    </citation>
    <scope>NUCLEOTIDE SEQUENCE</scope>
    <source>
        <strain evidence="3">CCMP2084</strain>
    </source>
</reference>
<protein>
    <submittedName>
        <fullName evidence="3">Uncharacterized protein</fullName>
    </submittedName>
</protein>
<organism evidence="3">
    <name type="scientific">Attheya septentrionalis</name>
    <dbReference type="NCBI Taxonomy" id="420275"/>
    <lineage>
        <taxon>Eukaryota</taxon>
        <taxon>Sar</taxon>
        <taxon>Stramenopiles</taxon>
        <taxon>Ochrophyta</taxon>
        <taxon>Bacillariophyta</taxon>
        <taxon>Coscinodiscophyceae</taxon>
        <taxon>Chaetocerotophycidae</taxon>
        <taxon>Chaetocerotales</taxon>
        <taxon>Attheyaceae</taxon>
        <taxon>Attheya</taxon>
    </lineage>
</organism>
<gene>
    <name evidence="3" type="ORF">ASEP1449_LOCUS736</name>
</gene>
<evidence type="ECO:0000256" key="2">
    <source>
        <dbReference type="SAM" id="Phobius"/>
    </source>
</evidence>
<feature type="region of interest" description="Disordered" evidence="1">
    <location>
        <begin position="220"/>
        <end position="242"/>
    </location>
</feature>
<keyword evidence="2" id="KW-0812">Transmembrane</keyword>
<dbReference type="AlphaFoldDB" id="A0A7S2U6L4"/>
<sequence length="242" mass="25780">MGFSKLCSMPNGNGILVPIVLSTVAFALSVRSSRRCDLFYREVTFPELNGGFTEEENPLVDVIMGVSRNVGLWGYEQDNGGCYTYAGGVPLDAALVCARVCSVLSILVGGSCVLFLWLTPCIGLQPRIAAIMTLTCLLTCFFQGMTLLQKRSAICSDDYTISNGSLVESDCSLAKGAKCGAAATVLWFVAAIAVCCMPAPEDDLRGTMILTANLEDGTMTETPKKKKKKGDGANDQSIEVTL</sequence>
<evidence type="ECO:0000313" key="3">
    <source>
        <dbReference type="EMBL" id="CAD9808914.1"/>
    </source>
</evidence>